<dbReference type="RefSeq" id="WP_069644285.1">
    <property type="nucleotide sequence ID" value="NZ_MIJE01000035.1"/>
</dbReference>
<gene>
    <name evidence="3" type="ORF">BHF68_11475</name>
</gene>
<dbReference type="InterPro" id="IPR052723">
    <property type="entry name" value="Acyl-CoA_thioesterase_PaaI"/>
</dbReference>
<keyword evidence="4" id="KW-1185">Reference proteome</keyword>
<evidence type="ECO:0000259" key="2">
    <source>
        <dbReference type="Pfam" id="PF03061"/>
    </source>
</evidence>
<sequence>MADIEQMVAKGAYARHLGVQLLEHAPGYAKGKLELKPYLMNSLGIAHGGAIFSLADCIFAIASNSHEGSALGINVNIAYFKALREGTLYAEAKEVSLTSKLAHYLVHITNEKGEQIALFSGTVYRKV</sequence>
<dbReference type="Gene3D" id="3.10.129.10">
    <property type="entry name" value="Hotdog Thioesterase"/>
    <property type="match status" value="1"/>
</dbReference>
<dbReference type="PANTHER" id="PTHR42856">
    <property type="entry name" value="ACYL-COENZYME A THIOESTERASE PAAI"/>
    <property type="match status" value="1"/>
</dbReference>
<dbReference type="CDD" id="cd03443">
    <property type="entry name" value="PaaI_thioesterase"/>
    <property type="match status" value="1"/>
</dbReference>
<dbReference type="Pfam" id="PF03061">
    <property type="entry name" value="4HBT"/>
    <property type="match status" value="1"/>
</dbReference>
<proteinExistence type="predicted"/>
<protein>
    <recommendedName>
        <fullName evidence="2">Thioesterase domain-containing protein</fullName>
    </recommendedName>
</protein>
<dbReference type="AlphaFoldDB" id="A0A1E5FYS2"/>
<dbReference type="SUPFAM" id="SSF54637">
    <property type="entry name" value="Thioesterase/thiol ester dehydrase-isomerase"/>
    <property type="match status" value="1"/>
</dbReference>
<dbReference type="OrthoDB" id="286702at2"/>
<dbReference type="NCBIfam" id="TIGR00369">
    <property type="entry name" value="unchar_dom_1"/>
    <property type="match status" value="1"/>
</dbReference>
<keyword evidence="1" id="KW-0378">Hydrolase</keyword>
<reference evidence="3 4" key="1">
    <citation type="submission" date="2016-09" db="EMBL/GenBank/DDBJ databases">
        <title>Draft genome sequence for the type strain of Desulfuribacillus alkaliarsenatis AHT28, an obligately anaerobic, sulfidogenic bacterium isolated from Russian soda lake sediments.</title>
        <authorList>
            <person name="Abin C.A."/>
            <person name="Hollibaugh J.T."/>
        </authorList>
    </citation>
    <scope>NUCLEOTIDE SEQUENCE [LARGE SCALE GENOMIC DNA]</scope>
    <source>
        <strain evidence="3 4">AHT28</strain>
    </source>
</reference>
<dbReference type="InterPro" id="IPR003736">
    <property type="entry name" value="PAAI_dom"/>
</dbReference>
<dbReference type="PANTHER" id="PTHR42856:SF1">
    <property type="entry name" value="ACYL-COENZYME A THIOESTERASE PAAI"/>
    <property type="match status" value="1"/>
</dbReference>
<dbReference type="Proteomes" id="UP000094296">
    <property type="component" value="Unassembled WGS sequence"/>
</dbReference>
<dbReference type="STRING" id="766136.BHF68_11475"/>
<evidence type="ECO:0000256" key="1">
    <source>
        <dbReference type="ARBA" id="ARBA00022801"/>
    </source>
</evidence>
<dbReference type="InterPro" id="IPR029069">
    <property type="entry name" value="HotDog_dom_sf"/>
</dbReference>
<dbReference type="InterPro" id="IPR006683">
    <property type="entry name" value="Thioestr_dom"/>
</dbReference>
<accession>A0A1E5FYS2</accession>
<comment type="caution">
    <text evidence="3">The sequence shown here is derived from an EMBL/GenBank/DDBJ whole genome shotgun (WGS) entry which is preliminary data.</text>
</comment>
<dbReference type="EMBL" id="MIJE01000035">
    <property type="protein sequence ID" value="OEF95719.1"/>
    <property type="molecule type" value="Genomic_DNA"/>
</dbReference>
<organism evidence="3 4">
    <name type="scientific">Desulfuribacillus alkaliarsenatis</name>
    <dbReference type="NCBI Taxonomy" id="766136"/>
    <lineage>
        <taxon>Bacteria</taxon>
        <taxon>Bacillati</taxon>
        <taxon>Bacillota</taxon>
        <taxon>Desulfuribacillia</taxon>
        <taxon>Desulfuribacillales</taxon>
        <taxon>Desulfuribacillaceae</taxon>
        <taxon>Desulfuribacillus</taxon>
    </lineage>
</organism>
<name>A0A1E5FYS2_9FIRM</name>
<feature type="domain" description="Thioesterase" evidence="2">
    <location>
        <begin position="44"/>
        <end position="116"/>
    </location>
</feature>
<evidence type="ECO:0000313" key="4">
    <source>
        <dbReference type="Proteomes" id="UP000094296"/>
    </source>
</evidence>
<dbReference type="GO" id="GO:0016289">
    <property type="term" value="F:acyl-CoA hydrolase activity"/>
    <property type="evidence" value="ECO:0007669"/>
    <property type="project" value="TreeGrafter"/>
</dbReference>
<evidence type="ECO:0000313" key="3">
    <source>
        <dbReference type="EMBL" id="OEF95719.1"/>
    </source>
</evidence>